<dbReference type="PROSITE" id="PS01159">
    <property type="entry name" value="WW_DOMAIN_1"/>
    <property type="match status" value="1"/>
</dbReference>
<dbReference type="FunFam" id="1.10.506.10:FF:000004">
    <property type="entry name" value="IQ motif containing GTPase activating protein 1"/>
    <property type="match status" value="1"/>
</dbReference>
<dbReference type="Pfam" id="PF00616">
    <property type="entry name" value="RasGAP"/>
    <property type="match status" value="1"/>
</dbReference>
<dbReference type="PANTHER" id="PTHR14149">
    <property type="entry name" value="RAS GTPASE-ACTIVATING PROTEIN WITH IQ MOTIF"/>
    <property type="match status" value="1"/>
</dbReference>
<dbReference type="Proteomes" id="UP000265000">
    <property type="component" value="Unplaced"/>
</dbReference>
<dbReference type="GO" id="GO:0005938">
    <property type="term" value="C:cell cortex"/>
    <property type="evidence" value="ECO:0007669"/>
    <property type="project" value="TreeGrafter"/>
</dbReference>
<dbReference type="GO" id="GO:0010761">
    <property type="term" value="P:fibroblast migration"/>
    <property type="evidence" value="ECO:0007669"/>
    <property type="project" value="TreeGrafter"/>
</dbReference>
<feature type="domain" description="WW" evidence="7">
    <location>
        <begin position="665"/>
        <end position="698"/>
    </location>
</feature>
<dbReference type="FunFam" id="1.10.418.10:FF:000013">
    <property type="entry name" value="IQ motif containing GTPase activating protein 1"/>
    <property type="match status" value="1"/>
</dbReference>
<dbReference type="GO" id="GO:0005516">
    <property type="term" value="F:calmodulin binding"/>
    <property type="evidence" value="ECO:0007669"/>
    <property type="project" value="UniProtKB-KW"/>
</dbReference>
<dbReference type="SUPFAM" id="SSF52540">
    <property type="entry name" value="P-loop containing nucleoside triphosphate hydrolases"/>
    <property type="match status" value="1"/>
</dbReference>
<evidence type="ECO:0000256" key="1">
    <source>
        <dbReference type="ARBA" id="ARBA00022553"/>
    </source>
</evidence>
<dbReference type="GeneTree" id="ENSGT00950000183076"/>
<dbReference type="Ensembl" id="ENSFHET00000033408.1">
    <property type="protein sequence ID" value="ENSFHEP00000031621.1"/>
    <property type="gene ID" value="ENSFHEG00000018186.1"/>
</dbReference>
<keyword evidence="2" id="KW-0677">Repeat</keyword>
<dbReference type="SUPFAM" id="SSF48350">
    <property type="entry name" value="GTPase activation domain, GAP"/>
    <property type="match status" value="1"/>
</dbReference>
<keyword evidence="1" id="KW-0597">Phosphoprotein</keyword>
<dbReference type="PANTHER" id="PTHR14149:SF15">
    <property type="entry name" value="RAS GTPASE-ACTIVATING-LIKE PROTEIN IQGAP1"/>
    <property type="match status" value="1"/>
</dbReference>
<dbReference type="InterPro" id="IPR000048">
    <property type="entry name" value="IQ_motif_EF-hand-BS"/>
</dbReference>
<dbReference type="Gene3D" id="1.10.506.10">
    <property type="entry name" value="GTPase Activation - p120gap, domain 1"/>
    <property type="match status" value="1"/>
</dbReference>
<feature type="region of interest" description="Disordered" evidence="5">
    <location>
        <begin position="1"/>
        <end position="27"/>
    </location>
</feature>
<dbReference type="GO" id="GO:0007173">
    <property type="term" value="P:epidermal growth factor receptor signaling pathway"/>
    <property type="evidence" value="ECO:0007669"/>
    <property type="project" value="TreeGrafter"/>
</dbReference>
<dbReference type="Gene3D" id="1.20.5.190">
    <property type="match status" value="2"/>
</dbReference>
<dbReference type="InterPro" id="IPR001202">
    <property type="entry name" value="WW_dom"/>
</dbReference>
<dbReference type="SUPFAM" id="SSF143885">
    <property type="entry name" value="RGC domain-like"/>
    <property type="match status" value="1"/>
</dbReference>
<dbReference type="GO" id="GO:0005634">
    <property type="term" value="C:nucleus"/>
    <property type="evidence" value="ECO:0007669"/>
    <property type="project" value="TreeGrafter"/>
</dbReference>
<dbReference type="InterPro" id="IPR001936">
    <property type="entry name" value="RasGAP_dom"/>
</dbReference>
<accession>A0A3Q2QUN1</accession>
<evidence type="ECO:0000259" key="7">
    <source>
        <dbReference type="PROSITE" id="PS50020"/>
    </source>
</evidence>
<dbReference type="PROSITE" id="PS50096">
    <property type="entry name" value="IQ"/>
    <property type="match status" value="4"/>
</dbReference>
<dbReference type="Gene3D" id="2.20.70.10">
    <property type="match status" value="1"/>
</dbReference>
<evidence type="ECO:0000256" key="4">
    <source>
        <dbReference type="SAM" id="Coils"/>
    </source>
</evidence>
<reference evidence="9" key="1">
    <citation type="submission" date="2025-08" db="UniProtKB">
        <authorList>
            <consortium name="Ensembl"/>
        </authorList>
    </citation>
    <scope>IDENTIFICATION</scope>
</reference>
<dbReference type="GO" id="GO:1903479">
    <property type="term" value="P:mitotic actomyosin contractile ring assembly actin filament organization"/>
    <property type="evidence" value="ECO:0007669"/>
    <property type="project" value="TreeGrafter"/>
</dbReference>
<feature type="domain" description="Ras-GAP" evidence="6">
    <location>
        <begin position="986"/>
        <end position="1219"/>
    </location>
</feature>
<dbReference type="GO" id="GO:0005096">
    <property type="term" value="F:GTPase activator activity"/>
    <property type="evidence" value="ECO:0007669"/>
    <property type="project" value="TreeGrafter"/>
</dbReference>
<keyword evidence="10" id="KW-1185">Reference proteome</keyword>
<evidence type="ECO:0000259" key="6">
    <source>
        <dbReference type="PROSITE" id="PS50018"/>
    </source>
</evidence>
<dbReference type="SMART" id="SM00015">
    <property type="entry name" value="IQ"/>
    <property type="match status" value="4"/>
</dbReference>
<dbReference type="CDD" id="cd00201">
    <property type="entry name" value="WW"/>
    <property type="match status" value="1"/>
</dbReference>
<dbReference type="Gene3D" id="1.10.418.10">
    <property type="entry name" value="Calponin-like domain"/>
    <property type="match status" value="1"/>
</dbReference>
<evidence type="ECO:0000259" key="8">
    <source>
        <dbReference type="PROSITE" id="PS50021"/>
    </source>
</evidence>
<dbReference type="CDD" id="cd21274">
    <property type="entry name" value="CH_IQGAP1"/>
    <property type="match status" value="1"/>
</dbReference>
<proteinExistence type="predicted"/>
<reference evidence="9" key="2">
    <citation type="submission" date="2025-09" db="UniProtKB">
        <authorList>
            <consortium name="Ensembl"/>
        </authorList>
    </citation>
    <scope>IDENTIFICATION</scope>
</reference>
<dbReference type="GO" id="GO:0120025">
    <property type="term" value="C:plasma membrane bounded cell projection"/>
    <property type="evidence" value="ECO:0007669"/>
    <property type="project" value="UniProtKB-ARBA"/>
</dbReference>
<name>A0A3Q2QUN1_FUNHE</name>
<evidence type="ECO:0000256" key="5">
    <source>
        <dbReference type="SAM" id="MobiDB-lite"/>
    </source>
</evidence>
<feature type="compositionally biased region" description="Polar residues" evidence="5">
    <location>
        <begin position="7"/>
        <end position="16"/>
    </location>
</feature>
<sequence>NRGAQRVSLNGRMSTSDDTDGPRPRYGSVLDGMERLTAEEMDERRQQNMAYEYLCHLEEAKRWMEACLDEELPPTTELEEGLRNGVYLAKLGNFFAPKTVSLKKIYDREQTRYKATGLHFRHTDNVIQWLNAMAEKGLPKIFYPETTDIYDRKNMPRCIYCIHALSLYLFKLGLAPQIQDLYGKVDFTQEEINNMKNELEKYGIQMPAFSKIGGILANELSVDEAALHAAVIAINEAIDHGVPEGTLAAMQNPNAMLLNLDTESAQTYHDTLYRAKGEKVASSRKRVRQAEQDVYDELLTQAEIQGNINTVNGELHWPTLQTKTLFMKVLLDLTEKYDVAHQLRASDSERIYLCTSPSLILIFRPPAVLKAVERINGAVRAGVPEKTMEELMNPDAQLPEVYPSAADLYQKELACLQQQSPEVTAHGSLTHPELLVAVEMLSAVVLMNEAMDVGDRAALWRQLASSVTGLSNVEDEYAQRYMDELMRMKAAAKEQGMKYLTWNDIQASIDQVNLAVQEEHERIAAIGQINEALDEGDPMKTLDMLQNPSAKLTDVDPSIAQHYHDKLLEVVHFCRSLSSLFDPSAVLWLDEIQNAIMRANQDTKEALEFSQSIQAINEAIGAGDAAQTLAALRSPGAGLYGVTSECGQTYQDDLAKIKEEKKNEGDNGSEWVKHWVKGGHNYYYNLQTKEGTWVEPEGFVPNNIHINKEEIQGVVSGVTTAYNREQLWLANETLITKLQARCRGYLVRNGLKDLIREPFSSQAHWKGHKQRKEFKERKQYLKDHTGEVVKIQSMVRMHQARKKYKDRLKYFQDHVSVINDVVKIQAFIRANKARDDYKTLTNAENPPMAVVRKFVHLLDHSDQDFQEELELMRLREEVVTNIRSNQQLENDLNGMDIKIGLLVKNKITLQEVVSHSKKLSKKNKSQLSDMMMMNKQRGGLKALSKEKRVKLEAYQHLFYLLQTNPTYLAKLIFQMPQNKSTKFMDSVIFTLYNYASNQREEYLLLKLFKTALQEEIKSKVDQMKEIITGNPTVIKMVVSFHRGTRGQNALRQILAPVVREIMDDKTLNIKTDPVDIYKSWVNQMESQTGEASKLPYDVTPEQAMSHEEVRTRLEASIKNMRTITDRFLSAIIVSVDKIPYGMRFISKVLKDTLQEKFPDSTEDELLKIIGNLLYYRYMNPAIVAPDAFDIIEVSAGGQLTTEQRRNLGSVAKMLQHAASNKMFLGDNAHLNPINEYLTTSYQKFRRFFLAACDVPSLEDKFNVDQYSDLVTVTKPVIYISIGEIINTHTLLLDHQDAIAPEHNDPIHELLEDLGEVPTVESLIGENPLPPDDPNKDQMGKTEVSLTLNNKFDVPGENFDLRSVVASTKRLIVDVIRFQPGETLTEILDLMASPEQVRNASAVVKINGWSLSCSQTPEGSHVAVKDLCEIQKKKKSKWNMCRQNLRKELFLRCLFVLRLSKKPGDSKAKKSKQVSQKYTAARLHEKGVLISIDDLQPNQYKNAIFEISPSETVGVFDVKAKFMGVHLETLPLEYQDLLQLQYEGVAVMRLFDKALVNVNLLIFLLNKKFYGK</sequence>
<dbReference type="InterPro" id="IPR036872">
    <property type="entry name" value="CH_dom_sf"/>
</dbReference>
<organism evidence="9 10">
    <name type="scientific">Fundulus heteroclitus</name>
    <name type="common">Killifish</name>
    <name type="synonym">Mummichog</name>
    <dbReference type="NCBI Taxonomy" id="8078"/>
    <lineage>
        <taxon>Eukaryota</taxon>
        <taxon>Metazoa</taxon>
        <taxon>Chordata</taxon>
        <taxon>Craniata</taxon>
        <taxon>Vertebrata</taxon>
        <taxon>Euteleostomi</taxon>
        <taxon>Actinopterygii</taxon>
        <taxon>Neopterygii</taxon>
        <taxon>Teleostei</taxon>
        <taxon>Neoteleostei</taxon>
        <taxon>Acanthomorphata</taxon>
        <taxon>Ovalentaria</taxon>
        <taxon>Atherinomorphae</taxon>
        <taxon>Cyprinodontiformes</taxon>
        <taxon>Fundulidae</taxon>
        <taxon>Fundulus</taxon>
    </lineage>
</organism>
<dbReference type="InterPro" id="IPR027417">
    <property type="entry name" value="P-loop_NTPase"/>
</dbReference>
<dbReference type="SUPFAM" id="SSF47576">
    <property type="entry name" value="Calponin-homology domain, CH-domain"/>
    <property type="match status" value="1"/>
</dbReference>
<dbReference type="Pfam" id="PF00612">
    <property type="entry name" value="IQ"/>
    <property type="match status" value="4"/>
</dbReference>
<protein>
    <submittedName>
        <fullName evidence="9">IQ motif containing GTPase activating protein 1</fullName>
    </submittedName>
</protein>
<dbReference type="STRING" id="8078.ENSFHEP00000031621"/>
<evidence type="ECO:0000313" key="9">
    <source>
        <dbReference type="Ensembl" id="ENSFHEP00000031621.1"/>
    </source>
</evidence>
<evidence type="ECO:0000256" key="3">
    <source>
        <dbReference type="ARBA" id="ARBA00022860"/>
    </source>
</evidence>
<keyword evidence="4" id="KW-0175">Coiled coil</keyword>
<dbReference type="SMART" id="SM00456">
    <property type="entry name" value="WW"/>
    <property type="match status" value="1"/>
</dbReference>
<evidence type="ECO:0000256" key="2">
    <source>
        <dbReference type="ARBA" id="ARBA00022737"/>
    </source>
</evidence>
<evidence type="ECO:0000313" key="10">
    <source>
        <dbReference type="Proteomes" id="UP000265000"/>
    </source>
</evidence>
<feature type="domain" description="Calponin-homology (CH)" evidence="8">
    <location>
        <begin position="54"/>
        <end position="169"/>
    </location>
</feature>
<keyword evidence="3" id="KW-0112">Calmodulin-binding</keyword>
<dbReference type="SMART" id="SM00033">
    <property type="entry name" value="CH"/>
    <property type="match status" value="1"/>
</dbReference>
<dbReference type="SMART" id="SM00323">
    <property type="entry name" value="RasGAP"/>
    <property type="match status" value="1"/>
</dbReference>
<dbReference type="PROSITE" id="PS50020">
    <property type="entry name" value="WW_DOMAIN_2"/>
    <property type="match status" value="1"/>
</dbReference>
<dbReference type="Pfam" id="PF00307">
    <property type="entry name" value="CH"/>
    <property type="match status" value="1"/>
</dbReference>
<dbReference type="PROSITE" id="PS00509">
    <property type="entry name" value="RAS_GTPASE_ACTIV_1"/>
    <property type="match status" value="1"/>
</dbReference>
<dbReference type="PROSITE" id="PS50021">
    <property type="entry name" value="CH"/>
    <property type="match status" value="1"/>
</dbReference>
<dbReference type="GO" id="GO:0051015">
    <property type="term" value="F:actin filament binding"/>
    <property type="evidence" value="ECO:0007669"/>
    <property type="project" value="TreeGrafter"/>
</dbReference>
<dbReference type="PROSITE" id="PS50018">
    <property type="entry name" value="RAS_GTPASE_ACTIV_2"/>
    <property type="match status" value="1"/>
</dbReference>
<dbReference type="InterPro" id="IPR023152">
    <property type="entry name" value="RasGAP_CS"/>
</dbReference>
<dbReference type="InterPro" id="IPR008936">
    <property type="entry name" value="Rho_GTPase_activation_prot"/>
</dbReference>
<dbReference type="InterPro" id="IPR001715">
    <property type="entry name" value="CH_dom"/>
</dbReference>
<feature type="coiled-coil region" evidence="4">
    <location>
        <begin position="178"/>
        <end position="205"/>
    </location>
</feature>